<dbReference type="RefSeq" id="WP_203585938.1">
    <property type="nucleotide sequence ID" value="NZ_JACDTW010000002.1"/>
</dbReference>
<accession>A0A917B1A3</accession>
<protein>
    <submittedName>
        <fullName evidence="2">Uncharacterized protein</fullName>
    </submittedName>
</protein>
<name>A0A917B1A3_9MICO</name>
<comment type="caution">
    <text evidence="2">The sequence shown here is derived from an EMBL/GenBank/DDBJ whole genome shotgun (WGS) entry which is preliminary data.</text>
</comment>
<evidence type="ECO:0000313" key="2">
    <source>
        <dbReference type="EMBL" id="GGF16215.1"/>
    </source>
</evidence>
<keyword evidence="3" id="KW-1185">Reference proteome</keyword>
<feature type="transmembrane region" description="Helical" evidence="1">
    <location>
        <begin position="56"/>
        <end position="78"/>
    </location>
</feature>
<evidence type="ECO:0000313" key="3">
    <source>
        <dbReference type="Proteomes" id="UP000598775"/>
    </source>
</evidence>
<reference evidence="2 3" key="1">
    <citation type="journal article" date="2014" name="Int. J. Syst. Evol. Microbiol.">
        <title>Complete genome sequence of Corynebacterium casei LMG S-19264T (=DSM 44701T), isolated from a smear-ripened cheese.</title>
        <authorList>
            <consortium name="US DOE Joint Genome Institute (JGI-PGF)"/>
            <person name="Walter F."/>
            <person name="Albersmeier A."/>
            <person name="Kalinowski J."/>
            <person name="Ruckert C."/>
        </authorList>
    </citation>
    <scope>NUCLEOTIDE SEQUENCE [LARGE SCALE GENOMIC DNA]</scope>
    <source>
        <strain evidence="2 3">CGMCC 1.12976</strain>
    </source>
</reference>
<sequence>MTLDEALRIEANARDGILDEDLPGTRGVIDQAHRVHQTAYMWGSVRGESAPPRIRWGIAMGVAMVLVTLGGFTLTFLAPH</sequence>
<evidence type="ECO:0000256" key="1">
    <source>
        <dbReference type="SAM" id="Phobius"/>
    </source>
</evidence>
<dbReference type="AlphaFoldDB" id="A0A917B1A3"/>
<keyword evidence="1" id="KW-0472">Membrane</keyword>
<organism evidence="2 3">
    <name type="scientific">Subtercola lobariae</name>
    <dbReference type="NCBI Taxonomy" id="1588641"/>
    <lineage>
        <taxon>Bacteria</taxon>
        <taxon>Bacillati</taxon>
        <taxon>Actinomycetota</taxon>
        <taxon>Actinomycetes</taxon>
        <taxon>Micrococcales</taxon>
        <taxon>Microbacteriaceae</taxon>
        <taxon>Subtercola</taxon>
    </lineage>
</organism>
<proteinExistence type="predicted"/>
<dbReference type="Proteomes" id="UP000598775">
    <property type="component" value="Unassembled WGS sequence"/>
</dbReference>
<dbReference type="EMBL" id="BMGP01000001">
    <property type="protein sequence ID" value="GGF16215.1"/>
    <property type="molecule type" value="Genomic_DNA"/>
</dbReference>
<gene>
    <name evidence="2" type="ORF">GCM10011399_07550</name>
</gene>
<keyword evidence="1" id="KW-1133">Transmembrane helix</keyword>
<keyword evidence="1" id="KW-0812">Transmembrane</keyword>